<sequence>MILFYIIGIIYALISARGVLCLNIGIKFGYIIFAVVILYYFLYALKKKILLYDTIVASILTNLLVQLTGGLKSIFFILYFPAVLVIGYRENQRNYWIITTILFLIELFSSIFKNQFSALPLIIFGIAIIINGIIVEKVLRREERFKRSLTRYEARDYFFGPANFEAKNLITSIKDIDRHPSIERPLLFYVKFLHNLFRAHTTAIFAYNGEKLVLVQGFSHSELFINDAVLDVERGLYRQIIAERKPVLIKEFVQNSDELGYYKGDVRISSVMIAPILILDHVEGILVIDRKGERFDEEAKALFDEATKGVGFLIAMLRLYEKERYESKYLSSIAELARKLQRGLELRAIVNDTVKSFRPVLNCDELSIASVDELNNQGTVLESTYLKENTKFSLDEGLVGLVVKHRNYIIKDDLSEGNLVVLKKGEKRARGSFLGVPVKGDNEVLGVIWLEDHRKKRFGEEDIEALHILSSQLTLAWQRAMLYERVKELSIRDGLTGLYNHRHFQELLEQEMKKNKELILILFDIDYFKKINDTYGHQAGDEVLKFIGRLISQTGIAGRYGGEEFAIILPGSNLKKGVELAVRLKDHINKSEVLFNQLKIKFTISIGIAHYPQDAKNRVDLIERADKALYSAKETGRNKIVIAKSINEKGSN</sequence>
<feature type="domain" description="GGDEF" evidence="2">
    <location>
        <begin position="516"/>
        <end position="645"/>
    </location>
</feature>
<gene>
    <name evidence="3" type="ORF">ENX68_04195</name>
</gene>
<dbReference type="GO" id="GO:0043709">
    <property type="term" value="P:cell adhesion involved in single-species biofilm formation"/>
    <property type="evidence" value="ECO:0007669"/>
    <property type="project" value="TreeGrafter"/>
</dbReference>
<dbReference type="InterPro" id="IPR029016">
    <property type="entry name" value="GAF-like_dom_sf"/>
</dbReference>
<dbReference type="InterPro" id="IPR000160">
    <property type="entry name" value="GGDEF_dom"/>
</dbReference>
<name>A0A7V3RHI4_UNCW3</name>
<dbReference type="CDD" id="cd01949">
    <property type="entry name" value="GGDEF"/>
    <property type="match status" value="1"/>
</dbReference>
<evidence type="ECO:0000256" key="1">
    <source>
        <dbReference type="SAM" id="Phobius"/>
    </source>
</evidence>
<dbReference type="Pfam" id="PF13185">
    <property type="entry name" value="GAF_2"/>
    <property type="match status" value="1"/>
</dbReference>
<reference evidence="3" key="1">
    <citation type="journal article" date="2020" name="mSystems">
        <title>Genome- and Community-Level Interaction Insights into Carbon Utilization and Element Cycling Functions of Hydrothermarchaeota in Hydrothermal Sediment.</title>
        <authorList>
            <person name="Zhou Z."/>
            <person name="Liu Y."/>
            <person name="Xu W."/>
            <person name="Pan J."/>
            <person name="Luo Z.H."/>
            <person name="Li M."/>
        </authorList>
    </citation>
    <scope>NUCLEOTIDE SEQUENCE [LARGE SCALE GENOMIC DNA]</scope>
    <source>
        <strain evidence="3">SpSt-961</strain>
    </source>
</reference>
<feature type="transmembrane region" description="Helical" evidence="1">
    <location>
        <begin position="95"/>
        <end position="112"/>
    </location>
</feature>
<keyword evidence="1" id="KW-0812">Transmembrane</keyword>
<comment type="caution">
    <text evidence="3">The sequence shown here is derived from an EMBL/GenBank/DDBJ whole genome shotgun (WGS) entry which is preliminary data.</text>
</comment>
<dbReference type="Gene3D" id="3.30.70.270">
    <property type="match status" value="1"/>
</dbReference>
<dbReference type="SUPFAM" id="SSF55781">
    <property type="entry name" value="GAF domain-like"/>
    <property type="match status" value="2"/>
</dbReference>
<dbReference type="Gene3D" id="3.30.450.40">
    <property type="match status" value="2"/>
</dbReference>
<organism evidence="3">
    <name type="scientific">candidate division WOR-3 bacterium</name>
    <dbReference type="NCBI Taxonomy" id="2052148"/>
    <lineage>
        <taxon>Bacteria</taxon>
        <taxon>Bacteria division WOR-3</taxon>
    </lineage>
</organism>
<dbReference type="GO" id="GO:1902201">
    <property type="term" value="P:negative regulation of bacterial-type flagellum-dependent cell motility"/>
    <property type="evidence" value="ECO:0007669"/>
    <property type="project" value="TreeGrafter"/>
</dbReference>
<dbReference type="InterPro" id="IPR029787">
    <property type="entry name" value="Nucleotide_cyclase"/>
</dbReference>
<dbReference type="NCBIfam" id="TIGR00254">
    <property type="entry name" value="GGDEF"/>
    <property type="match status" value="1"/>
</dbReference>
<dbReference type="SMART" id="SM00065">
    <property type="entry name" value="GAF"/>
    <property type="match status" value="2"/>
</dbReference>
<accession>A0A7V3RHI4</accession>
<dbReference type="SUPFAM" id="SSF55073">
    <property type="entry name" value="Nucleotide cyclase"/>
    <property type="match status" value="1"/>
</dbReference>
<dbReference type="InterPro" id="IPR050469">
    <property type="entry name" value="Diguanylate_Cyclase"/>
</dbReference>
<dbReference type="Pfam" id="PF00990">
    <property type="entry name" value="GGDEF"/>
    <property type="match status" value="1"/>
</dbReference>
<dbReference type="InterPro" id="IPR043128">
    <property type="entry name" value="Rev_trsase/Diguanyl_cyclase"/>
</dbReference>
<dbReference type="GO" id="GO:0052621">
    <property type="term" value="F:diguanylate cyclase activity"/>
    <property type="evidence" value="ECO:0007669"/>
    <property type="project" value="TreeGrafter"/>
</dbReference>
<dbReference type="PROSITE" id="PS50887">
    <property type="entry name" value="GGDEF"/>
    <property type="match status" value="1"/>
</dbReference>
<protein>
    <submittedName>
        <fullName evidence="3">Diguanylate cyclase</fullName>
    </submittedName>
</protein>
<evidence type="ECO:0000313" key="3">
    <source>
        <dbReference type="EMBL" id="HGE78184.1"/>
    </source>
</evidence>
<proteinExistence type="predicted"/>
<dbReference type="GO" id="GO:0005886">
    <property type="term" value="C:plasma membrane"/>
    <property type="evidence" value="ECO:0007669"/>
    <property type="project" value="TreeGrafter"/>
</dbReference>
<dbReference type="EMBL" id="DTOZ01000112">
    <property type="protein sequence ID" value="HGE78184.1"/>
    <property type="molecule type" value="Genomic_DNA"/>
</dbReference>
<dbReference type="SMART" id="SM00267">
    <property type="entry name" value="GGDEF"/>
    <property type="match status" value="1"/>
</dbReference>
<keyword evidence="1" id="KW-1133">Transmembrane helix</keyword>
<dbReference type="PANTHER" id="PTHR45138:SF9">
    <property type="entry name" value="DIGUANYLATE CYCLASE DGCM-RELATED"/>
    <property type="match status" value="1"/>
</dbReference>
<keyword evidence="1" id="KW-0472">Membrane</keyword>
<feature type="transmembrane region" description="Helical" evidence="1">
    <location>
        <begin position="118"/>
        <end position="139"/>
    </location>
</feature>
<dbReference type="InterPro" id="IPR003018">
    <property type="entry name" value="GAF"/>
</dbReference>
<dbReference type="AlphaFoldDB" id="A0A7V3RHI4"/>
<feature type="transmembrane region" description="Helical" evidence="1">
    <location>
        <begin position="28"/>
        <end position="45"/>
    </location>
</feature>
<dbReference type="FunFam" id="3.30.70.270:FF:000001">
    <property type="entry name" value="Diguanylate cyclase domain protein"/>
    <property type="match status" value="1"/>
</dbReference>
<dbReference type="PANTHER" id="PTHR45138">
    <property type="entry name" value="REGULATORY COMPONENTS OF SENSORY TRANSDUCTION SYSTEM"/>
    <property type="match status" value="1"/>
</dbReference>
<evidence type="ECO:0000259" key="2">
    <source>
        <dbReference type="PROSITE" id="PS50887"/>
    </source>
</evidence>